<sequence>MALGDSIPSSRIHHSDSSSSTVTASVPDDDRRDSELAAPASTSYGGNGSSTAADSAGVGATSMAYLSQTVVLCELRHDAFEASVPIGPCQSGLVSRWRPKDRSTTTA</sequence>
<accession>A0AAV1Y3G0</accession>
<protein>
    <submittedName>
        <fullName evidence="2">Uncharacterized protein</fullName>
    </submittedName>
</protein>
<organism evidence="2 3">
    <name type="scientific">Lupinus luteus</name>
    <name type="common">European yellow lupine</name>
    <dbReference type="NCBI Taxonomy" id="3873"/>
    <lineage>
        <taxon>Eukaryota</taxon>
        <taxon>Viridiplantae</taxon>
        <taxon>Streptophyta</taxon>
        <taxon>Embryophyta</taxon>
        <taxon>Tracheophyta</taxon>
        <taxon>Spermatophyta</taxon>
        <taxon>Magnoliopsida</taxon>
        <taxon>eudicotyledons</taxon>
        <taxon>Gunneridae</taxon>
        <taxon>Pentapetalae</taxon>
        <taxon>rosids</taxon>
        <taxon>fabids</taxon>
        <taxon>Fabales</taxon>
        <taxon>Fabaceae</taxon>
        <taxon>Papilionoideae</taxon>
        <taxon>50 kb inversion clade</taxon>
        <taxon>genistoids sensu lato</taxon>
        <taxon>core genistoids</taxon>
        <taxon>Genisteae</taxon>
        <taxon>Lupinus</taxon>
    </lineage>
</organism>
<feature type="compositionally biased region" description="Low complexity" evidence="1">
    <location>
        <begin position="17"/>
        <end position="26"/>
    </location>
</feature>
<evidence type="ECO:0000313" key="3">
    <source>
        <dbReference type="Proteomes" id="UP001497480"/>
    </source>
</evidence>
<dbReference type="Proteomes" id="UP001497480">
    <property type="component" value="Unassembled WGS sequence"/>
</dbReference>
<gene>
    <name evidence="2" type="ORF">LLUT_LOCUS29395</name>
</gene>
<dbReference type="AlphaFoldDB" id="A0AAV1Y3G0"/>
<feature type="region of interest" description="Disordered" evidence="1">
    <location>
        <begin position="1"/>
        <end position="56"/>
    </location>
</feature>
<feature type="compositionally biased region" description="Polar residues" evidence="1">
    <location>
        <begin position="40"/>
        <end position="53"/>
    </location>
</feature>
<feature type="compositionally biased region" description="Low complexity" evidence="1">
    <location>
        <begin position="1"/>
        <end position="10"/>
    </location>
</feature>
<comment type="caution">
    <text evidence="2">The sequence shown here is derived from an EMBL/GenBank/DDBJ whole genome shotgun (WGS) entry which is preliminary data.</text>
</comment>
<evidence type="ECO:0000256" key="1">
    <source>
        <dbReference type="SAM" id="MobiDB-lite"/>
    </source>
</evidence>
<keyword evidence="3" id="KW-1185">Reference proteome</keyword>
<proteinExistence type="predicted"/>
<evidence type="ECO:0000313" key="2">
    <source>
        <dbReference type="EMBL" id="CAL0328335.1"/>
    </source>
</evidence>
<name>A0AAV1Y3G0_LUPLU</name>
<dbReference type="EMBL" id="CAXHTB010000021">
    <property type="protein sequence ID" value="CAL0328335.1"/>
    <property type="molecule type" value="Genomic_DNA"/>
</dbReference>
<reference evidence="2 3" key="1">
    <citation type="submission" date="2024-03" db="EMBL/GenBank/DDBJ databases">
        <authorList>
            <person name="Martinez-Hernandez J."/>
        </authorList>
    </citation>
    <scope>NUCLEOTIDE SEQUENCE [LARGE SCALE GENOMIC DNA]</scope>
</reference>